<protein>
    <submittedName>
        <fullName evidence="1">28191_t:CDS:1</fullName>
    </submittedName>
</protein>
<feature type="non-terminal residue" evidence="1">
    <location>
        <position position="1"/>
    </location>
</feature>
<reference evidence="1 2" key="1">
    <citation type="submission" date="2021-06" db="EMBL/GenBank/DDBJ databases">
        <authorList>
            <person name="Kallberg Y."/>
            <person name="Tangrot J."/>
            <person name="Rosling A."/>
        </authorList>
    </citation>
    <scope>NUCLEOTIDE SEQUENCE [LARGE SCALE GENOMIC DNA]</scope>
    <source>
        <strain evidence="1 2">120-4 pot B 10/14</strain>
    </source>
</reference>
<gene>
    <name evidence="1" type="ORF">GMARGA_LOCUS29306</name>
</gene>
<evidence type="ECO:0000313" key="1">
    <source>
        <dbReference type="EMBL" id="CAG8827089.1"/>
    </source>
</evidence>
<accession>A0ABN7WCX7</accession>
<name>A0ABN7WCX7_GIGMA</name>
<sequence length="204" mass="23575">TQPINRFVEKLYSITLIYDNIVKETSSQLIFEAEMAGFDHHILRKIGSDRELYQLLQPIVNQFASKYPVEQQENYYLVNILMGSDNKTTLDIIKNNFVQYFRNKKCALPKEQKNFTIYNSSTDAAFEEILRTYSKDRNKCDPKPRKLTGLISAVDYDKENYLDDNNDDTMPLNKLEVPVIFESNEVSANGLEEPSSLLAPSIQK</sequence>
<evidence type="ECO:0000313" key="2">
    <source>
        <dbReference type="Proteomes" id="UP000789901"/>
    </source>
</evidence>
<organism evidence="1 2">
    <name type="scientific">Gigaspora margarita</name>
    <dbReference type="NCBI Taxonomy" id="4874"/>
    <lineage>
        <taxon>Eukaryota</taxon>
        <taxon>Fungi</taxon>
        <taxon>Fungi incertae sedis</taxon>
        <taxon>Mucoromycota</taxon>
        <taxon>Glomeromycotina</taxon>
        <taxon>Glomeromycetes</taxon>
        <taxon>Diversisporales</taxon>
        <taxon>Gigasporaceae</taxon>
        <taxon>Gigaspora</taxon>
    </lineage>
</organism>
<keyword evidence="2" id="KW-1185">Reference proteome</keyword>
<proteinExistence type="predicted"/>
<dbReference type="EMBL" id="CAJVQB010039168">
    <property type="protein sequence ID" value="CAG8827089.1"/>
    <property type="molecule type" value="Genomic_DNA"/>
</dbReference>
<dbReference type="Proteomes" id="UP000789901">
    <property type="component" value="Unassembled WGS sequence"/>
</dbReference>
<comment type="caution">
    <text evidence="1">The sequence shown here is derived from an EMBL/GenBank/DDBJ whole genome shotgun (WGS) entry which is preliminary data.</text>
</comment>